<protein>
    <submittedName>
        <fullName evidence="1">Uncharacterized protein</fullName>
    </submittedName>
</protein>
<accession>X1UP64</accession>
<gene>
    <name evidence="1" type="ORF">S12H4_61279</name>
</gene>
<dbReference type="AlphaFoldDB" id="X1UP64"/>
<sequence>LGGTLDCLDNKLTNLLGLLFKAATELTMDTNGAITVTQMVHTVDTFEDAASDDLVTINGGTTVGLIIIRPAHTDRTVVVKDGGGNIELQGGADITLDDITDHVMLFWDTTNSKWVDFGG</sequence>
<evidence type="ECO:0000313" key="1">
    <source>
        <dbReference type="EMBL" id="GAJ19289.1"/>
    </source>
</evidence>
<proteinExistence type="predicted"/>
<reference evidence="1" key="1">
    <citation type="journal article" date="2014" name="Front. Microbiol.">
        <title>High frequency of phylogenetically diverse reductive dehalogenase-homologous genes in deep subseafloor sedimentary metagenomes.</title>
        <authorList>
            <person name="Kawai M."/>
            <person name="Futagami T."/>
            <person name="Toyoda A."/>
            <person name="Takaki Y."/>
            <person name="Nishi S."/>
            <person name="Hori S."/>
            <person name="Arai W."/>
            <person name="Tsubouchi T."/>
            <person name="Morono Y."/>
            <person name="Uchiyama I."/>
            <person name="Ito T."/>
            <person name="Fujiyama A."/>
            <person name="Inagaki F."/>
            <person name="Takami H."/>
        </authorList>
    </citation>
    <scope>NUCLEOTIDE SEQUENCE</scope>
    <source>
        <strain evidence="1">Expedition CK06-06</strain>
    </source>
</reference>
<feature type="non-terminal residue" evidence="1">
    <location>
        <position position="1"/>
    </location>
</feature>
<organism evidence="1">
    <name type="scientific">marine sediment metagenome</name>
    <dbReference type="NCBI Taxonomy" id="412755"/>
    <lineage>
        <taxon>unclassified sequences</taxon>
        <taxon>metagenomes</taxon>
        <taxon>ecological metagenomes</taxon>
    </lineage>
</organism>
<feature type="non-terminal residue" evidence="1">
    <location>
        <position position="119"/>
    </location>
</feature>
<name>X1UP64_9ZZZZ</name>
<dbReference type="EMBL" id="BARW01040623">
    <property type="protein sequence ID" value="GAJ19289.1"/>
    <property type="molecule type" value="Genomic_DNA"/>
</dbReference>
<comment type="caution">
    <text evidence="1">The sequence shown here is derived from an EMBL/GenBank/DDBJ whole genome shotgun (WGS) entry which is preliminary data.</text>
</comment>